<organism evidence="1 2">
    <name type="scientific">Xylanibacter rarus</name>
    <dbReference type="NCBI Taxonomy" id="1676614"/>
    <lineage>
        <taxon>Bacteria</taxon>
        <taxon>Pseudomonadati</taxon>
        <taxon>Bacteroidota</taxon>
        <taxon>Bacteroidia</taxon>
        <taxon>Bacteroidales</taxon>
        <taxon>Prevotellaceae</taxon>
        <taxon>Xylanibacter</taxon>
    </lineage>
</organism>
<sequence>MKIIICMLITFFVSCSTLNHKTCSSIKREQISLLSVKIIADMPTPIHYEKENYDEGVIYTYIFNDGVVLFFEGALMQFEPDAYTPQGSVRKNKCSIFWGEKHGKLWKKYVYGNVRLYYYNVNPKDKKKYDDILKTIKIGKYK</sequence>
<protein>
    <recommendedName>
        <fullName evidence="3">Lipoprotein</fullName>
    </recommendedName>
</protein>
<comment type="caution">
    <text evidence="1">The sequence shown here is derived from an EMBL/GenBank/DDBJ whole genome shotgun (WGS) entry which is preliminary data.</text>
</comment>
<gene>
    <name evidence="1" type="ORF">ACU52_04525</name>
</gene>
<accession>A0A8E1QYH9</accession>
<evidence type="ECO:0000313" key="1">
    <source>
        <dbReference type="EMBL" id="KOO69166.1"/>
    </source>
</evidence>
<dbReference type="PROSITE" id="PS51257">
    <property type="entry name" value="PROKAR_LIPOPROTEIN"/>
    <property type="match status" value="1"/>
</dbReference>
<evidence type="ECO:0000313" key="2">
    <source>
        <dbReference type="Proteomes" id="UP000036951"/>
    </source>
</evidence>
<name>A0A8E1QYH9_9BACT</name>
<dbReference type="EMBL" id="LFQU01000005">
    <property type="protein sequence ID" value="KOO69166.1"/>
    <property type="molecule type" value="Genomic_DNA"/>
</dbReference>
<keyword evidence="2" id="KW-1185">Reference proteome</keyword>
<dbReference type="AlphaFoldDB" id="A0A8E1QYH9"/>
<proteinExistence type="predicted"/>
<evidence type="ECO:0008006" key="3">
    <source>
        <dbReference type="Google" id="ProtNLM"/>
    </source>
</evidence>
<reference evidence="1 2" key="1">
    <citation type="submission" date="2015-06" db="EMBL/GenBank/DDBJ databases">
        <title>Prevotella sp. 109, sp. nov., a novel member of the family Prevotellaceae isolated from human faeces.</title>
        <authorList>
            <person name="Shkoporov A.N."/>
            <person name="Chaplin A.V."/>
            <person name="Kafarskaia L.I."/>
            <person name="Efimov B.A."/>
        </authorList>
    </citation>
    <scope>NUCLEOTIDE SEQUENCE [LARGE SCALE GENOMIC DNA]</scope>
    <source>
        <strain evidence="1 2">109</strain>
    </source>
</reference>
<dbReference type="Proteomes" id="UP000036951">
    <property type="component" value="Unassembled WGS sequence"/>
</dbReference>